<feature type="chain" id="PRO_5030173061" description="Proteasome alpha-type subunits domain-containing protein" evidence="2">
    <location>
        <begin position="22"/>
        <end position="279"/>
    </location>
</feature>
<evidence type="ECO:0000256" key="1">
    <source>
        <dbReference type="ARBA" id="ARBA00022942"/>
    </source>
</evidence>
<protein>
    <recommendedName>
        <fullName evidence="5">Proteasome alpha-type subunits domain-containing protein</fullName>
    </recommendedName>
</protein>
<dbReference type="GO" id="GO:0051603">
    <property type="term" value="P:proteolysis involved in protein catabolic process"/>
    <property type="evidence" value="ECO:0007669"/>
    <property type="project" value="InterPro"/>
</dbReference>
<evidence type="ECO:0000256" key="2">
    <source>
        <dbReference type="SAM" id="SignalP"/>
    </source>
</evidence>
<gene>
    <name evidence="3" type="ORF">THAOC_22369</name>
</gene>
<dbReference type="AlphaFoldDB" id="K0SG63"/>
<dbReference type="InterPro" id="IPR001353">
    <property type="entry name" value="Proteasome_sua/b"/>
</dbReference>
<reference evidence="3 4" key="1">
    <citation type="journal article" date="2012" name="Genome Biol.">
        <title>Genome and low-iron response of an oceanic diatom adapted to chronic iron limitation.</title>
        <authorList>
            <person name="Lommer M."/>
            <person name="Specht M."/>
            <person name="Roy A.S."/>
            <person name="Kraemer L."/>
            <person name="Andreson R."/>
            <person name="Gutowska M.A."/>
            <person name="Wolf J."/>
            <person name="Bergner S.V."/>
            <person name="Schilhabel M.B."/>
            <person name="Klostermeier U.C."/>
            <person name="Beiko R.G."/>
            <person name="Rosenstiel P."/>
            <person name="Hippler M."/>
            <person name="Laroche J."/>
        </authorList>
    </citation>
    <scope>NUCLEOTIDE SEQUENCE [LARGE SCALE GENOMIC DNA]</scope>
    <source>
        <strain evidence="3 4">CCMP1005</strain>
    </source>
</reference>
<accession>K0SG63</accession>
<dbReference type="Gene3D" id="3.60.20.10">
    <property type="entry name" value="Glutamine Phosphoribosylpyrophosphate, subunit 1, domain 1"/>
    <property type="match status" value="1"/>
</dbReference>
<keyword evidence="2" id="KW-0732">Signal</keyword>
<dbReference type="OrthoDB" id="431557at2759"/>
<dbReference type="Pfam" id="PF00227">
    <property type="entry name" value="Proteasome"/>
    <property type="match status" value="1"/>
</dbReference>
<keyword evidence="1" id="KW-0647">Proteasome</keyword>
<dbReference type="eggNOG" id="KOG0181">
    <property type="taxonomic scope" value="Eukaryota"/>
</dbReference>
<evidence type="ECO:0000313" key="4">
    <source>
        <dbReference type="Proteomes" id="UP000266841"/>
    </source>
</evidence>
<dbReference type="SUPFAM" id="SSF56235">
    <property type="entry name" value="N-terminal nucleophile aminohydrolases (Ntn hydrolases)"/>
    <property type="match status" value="1"/>
</dbReference>
<dbReference type="EMBL" id="AGNL01027825">
    <property type="protein sequence ID" value="EJK57577.1"/>
    <property type="molecule type" value="Genomic_DNA"/>
</dbReference>
<dbReference type="InterPro" id="IPR029055">
    <property type="entry name" value="Ntn_hydrolases_N"/>
</dbReference>
<evidence type="ECO:0008006" key="5">
    <source>
        <dbReference type="Google" id="ProtNLM"/>
    </source>
</evidence>
<dbReference type="GO" id="GO:0005839">
    <property type="term" value="C:proteasome core complex"/>
    <property type="evidence" value="ECO:0007669"/>
    <property type="project" value="InterPro"/>
</dbReference>
<keyword evidence="4" id="KW-1185">Reference proteome</keyword>
<organism evidence="3 4">
    <name type="scientific">Thalassiosira oceanica</name>
    <name type="common">Marine diatom</name>
    <dbReference type="NCBI Taxonomy" id="159749"/>
    <lineage>
        <taxon>Eukaryota</taxon>
        <taxon>Sar</taxon>
        <taxon>Stramenopiles</taxon>
        <taxon>Ochrophyta</taxon>
        <taxon>Bacillariophyta</taxon>
        <taxon>Coscinodiscophyceae</taxon>
        <taxon>Thalassiosirophycidae</taxon>
        <taxon>Thalassiosirales</taxon>
        <taxon>Thalassiosiraceae</taxon>
        <taxon>Thalassiosira</taxon>
    </lineage>
</organism>
<feature type="signal peptide" evidence="2">
    <location>
        <begin position="1"/>
        <end position="21"/>
    </location>
</feature>
<comment type="caution">
    <text evidence="3">The sequence shown here is derived from an EMBL/GenBank/DDBJ whole genome shotgun (WGS) entry which is preliminary data.</text>
</comment>
<dbReference type="Proteomes" id="UP000266841">
    <property type="component" value="Unassembled WGS sequence"/>
</dbReference>
<sequence>MRRLILKVAILLHTLLPLATADGVSDRHSYSLSTFNPSGDLVQVAHAVTASQSGVPVVALSFSSSRDDKELDGIYFASPQRLLASSPLVLGDGTPRFVQITDSICVGHTGVTSDGRALITKATELALRHRYVYGKEITQEELLAGLSAEMQSYTHKPGCRPYGSLIVVGCLGREDDEHAVFQIDPSGTIRLLAALHGSHVEETGTSAAFVGNWNAHDTLSMKRELERRKFESEEQIQSALAELARATYDDGVLSGKQEEKYTPVMIASFSRRKGLQITK</sequence>
<dbReference type="InterPro" id="IPR050115">
    <property type="entry name" value="Proteasome_alpha"/>
</dbReference>
<proteinExistence type="predicted"/>
<name>K0SG63_THAOC</name>
<dbReference type="OMA" id="DSICVGH"/>
<dbReference type="PANTHER" id="PTHR11599">
    <property type="entry name" value="PROTEASOME SUBUNIT ALPHA/BETA"/>
    <property type="match status" value="1"/>
</dbReference>
<evidence type="ECO:0000313" key="3">
    <source>
        <dbReference type="EMBL" id="EJK57577.1"/>
    </source>
</evidence>